<dbReference type="PRINTS" id="PR00480">
    <property type="entry name" value="ASTACIN"/>
</dbReference>
<dbReference type="GO" id="GO:0006508">
    <property type="term" value="P:proteolysis"/>
    <property type="evidence" value="ECO:0007669"/>
    <property type="project" value="UniProtKB-KW"/>
</dbReference>
<keyword evidence="1 2" id="KW-0378">Hydrolase</keyword>
<feature type="domain" description="Peptidase M12A" evidence="3">
    <location>
        <begin position="48"/>
        <end position="256"/>
    </location>
</feature>
<dbReference type="GO" id="GO:0008270">
    <property type="term" value="F:zinc ion binding"/>
    <property type="evidence" value="ECO:0007669"/>
    <property type="project" value="UniProtKB-UniRule"/>
</dbReference>
<evidence type="ECO:0000256" key="2">
    <source>
        <dbReference type="RuleBase" id="RU361183"/>
    </source>
</evidence>
<dbReference type="SMART" id="SM00235">
    <property type="entry name" value="ZnMc"/>
    <property type="match status" value="1"/>
</dbReference>
<sequence length="309" mass="35935">MANLVFALSTGFLGIIFIILTSDNQPLLAAGQQTQTNFSFGWEDEYFYFLFQERSWPDGLIWFDVDPTFSPRVKTAINYAINYINNHPDLCIKWLQRYPYRFDSNGSSWVSFINYNDTSRTTCNSWINRRGGQQFIKLGINCVKDKLLITDKALLLEATVLHEMGHAMGLVHEQTRPDRDCYIYVSPSLATKLKYKRNPSFAYTSQFPYDYRSIMHYESYNLRNFRAHDNAARKLGRGDPTLSELDVHRLSHLYCGRKSYCEEHNNCATLYDFAKTNPKCWRKGPVYATDPPFIELGSQEHGEEIDIKE</sequence>
<comment type="cofactor">
    <cofactor evidence="1 2">
        <name>Zn(2+)</name>
        <dbReference type="ChEBI" id="CHEBI:29105"/>
    </cofactor>
    <text evidence="1 2">Binds 1 zinc ion per subunit.</text>
</comment>
<dbReference type="EMBL" id="GEBQ01003025">
    <property type="protein sequence ID" value="JAT36952.1"/>
    <property type="molecule type" value="Transcribed_RNA"/>
</dbReference>
<keyword evidence="1 2" id="KW-0645">Protease</keyword>
<dbReference type="InterPro" id="IPR024079">
    <property type="entry name" value="MetalloPept_cat_dom_sf"/>
</dbReference>
<evidence type="ECO:0000256" key="1">
    <source>
        <dbReference type="PROSITE-ProRule" id="PRU01211"/>
    </source>
</evidence>
<organism evidence="4">
    <name type="scientific">Graphocephala atropunctata</name>
    <dbReference type="NCBI Taxonomy" id="36148"/>
    <lineage>
        <taxon>Eukaryota</taxon>
        <taxon>Metazoa</taxon>
        <taxon>Ecdysozoa</taxon>
        <taxon>Arthropoda</taxon>
        <taxon>Hexapoda</taxon>
        <taxon>Insecta</taxon>
        <taxon>Pterygota</taxon>
        <taxon>Neoptera</taxon>
        <taxon>Paraneoptera</taxon>
        <taxon>Hemiptera</taxon>
        <taxon>Auchenorrhyncha</taxon>
        <taxon>Membracoidea</taxon>
        <taxon>Cicadellidae</taxon>
        <taxon>Cicadellinae</taxon>
        <taxon>Cicadellini</taxon>
        <taxon>Graphocephala</taxon>
    </lineage>
</organism>
<feature type="active site" evidence="1">
    <location>
        <position position="163"/>
    </location>
</feature>
<reference evidence="4" key="1">
    <citation type="submission" date="2015-11" db="EMBL/GenBank/DDBJ databases">
        <title>De novo transcriptome assembly of four potential Pierce s Disease insect vectors from Arizona vineyards.</title>
        <authorList>
            <person name="Tassone E.E."/>
        </authorList>
    </citation>
    <scope>NUCLEOTIDE SEQUENCE</scope>
</reference>
<keyword evidence="1 2" id="KW-0482">Metalloprotease</keyword>
<dbReference type="EC" id="3.4.24.-" evidence="2"/>
<evidence type="ECO:0000259" key="3">
    <source>
        <dbReference type="PROSITE" id="PS51864"/>
    </source>
</evidence>
<dbReference type="PANTHER" id="PTHR10127:SF850">
    <property type="entry name" value="METALLOENDOPEPTIDASE"/>
    <property type="match status" value="1"/>
</dbReference>
<feature type="non-terminal residue" evidence="4">
    <location>
        <position position="309"/>
    </location>
</feature>
<keyword evidence="1 2" id="KW-0479">Metal-binding</keyword>
<name>A0A1B6MM10_9HEMI</name>
<dbReference type="Gene3D" id="3.40.390.10">
    <property type="entry name" value="Collagenase (Catalytic Domain)"/>
    <property type="match status" value="1"/>
</dbReference>
<feature type="binding site" evidence="1">
    <location>
        <position position="166"/>
    </location>
    <ligand>
        <name>Zn(2+)</name>
        <dbReference type="ChEBI" id="CHEBI:29105"/>
        <note>catalytic</note>
    </ligand>
</feature>
<feature type="binding site" evidence="1">
    <location>
        <position position="172"/>
    </location>
    <ligand>
        <name>Zn(2+)</name>
        <dbReference type="ChEBI" id="CHEBI:29105"/>
        <note>catalytic</note>
    </ligand>
</feature>
<dbReference type="Pfam" id="PF01400">
    <property type="entry name" value="Astacin"/>
    <property type="match status" value="1"/>
</dbReference>
<keyword evidence="1 2" id="KW-0862">Zinc</keyword>
<dbReference type="InterPro" id="IPR001506">
    <property type="entry name" value="Peptidase_M12A"/>
</dbReference>
<proteinExistence type="predicted"/>
<dbReference type="AlphaFoldDB" id="A0A1B6MM10"/>
<accession>A0A1B6MM10</accession>
<comment type="caution">
    <text evidence="1">Lacks conserved residue(s) required for the propagation of feature annotation.</text>
</comment>
<dbReference type="GO" id="GO:0004222">
    <property type="term" value="F:metalloendopeptidase activity"/>
    <property type="evidence" value="ECO:0007669"/>
    <property type="project" value="UniProtKB-UniRule"/>
</dbReference>
<dbReference type="PANTHER" id="PTHR10127">
    <property type="entry name" value="DISCOIDIN, CUB, EGF, LAMININ , AND ZINC METALLOPROTEASE DOMAIN CONTAINING"/>
    <property type="match status" value="1"/>
</dbReference>
<dbReference type="PROSITE" id="PS51864">
    <property type="entry name" value="ASTACIN"/>
    <property type="match status" value="1"/>
</dbReference>
<dbReference type="SUPFAM" id="SSF55486">
    <property type="entry name" value="Metalloproteases ('zincins'), catalytic domain"/>
    <property type="match status" value="1"/>
</dbReference>
<feature type="binding site" evidence="1">
    <location>
        <position position="162"/>
    </location>
    <ligand>
        <name>Zn(2+)</name>
        <dbReference type="ChEBI" id="CHEBI:29105"/>
        <note>catalytic</note>
    </ligand>
</feature>
<gene>
    <name evidence="4" type="ORF">g.32697</name>
</gene>
<protein>
    <recommendedName>
        <fullName evidence="2">Metalloendopeptidase</fullName>
        <ecNumber evidence="2">3.4.24.-</ecNumber>
    </recommendedName>
</protein>
<dbReference type="InterPro" id="IPR006026">
    <property type="entry name" value="Peptidase_Metallo"/>
</dbReference>
<evidence type="ECO:0000313" key="4">
    <source>
        <dbReference type="EMBL" id="JAT36952.1"/>
    </source>
</evidence>